<evidence type="ECO:0000313" key="2">
    <source>
        <dbReference type="Proteomes" id="UP001143856"/>
    </source>
</evidence>
<gene>
    <name evidence="1" type="ORF">NUW58_g7477</name>
</gene>
<dbReference type="Proteomes" id="UP001143856">
    <property type="component" value="Unassembled WGS sequence"/>
</dbReference>
<proteinExistence type="predicted"/>
<protein>
    <submittedName>
        <fullName evidence="1">Uncharacterized protein</fullName>
    </submittedName>
</protein>
<keyword evidence="2" id="KW-1185">Reference proteome</keyword>
<sequence>MNPLVIVWAMLAAVYADSLPHGPSYDNSGRWSNLTAVGTGPVQEHGTAATTWDLYVLGGISASNSTGPGKPSFASRRDVSAYNYDTGLWRQIPDMPVALTNPNVAVVDDNVYVLGGLADNGKGPFLNYSTACFVYETLKKEWTVLQHMPDEQGRGGAAMGVHGWQIYLAGGLRSSSLAAGGPQESSNLVSVYDTLTGQWSILPPLPEPRDHAGGVLVHHKFYVVGGRYQGYGNVQDTVWVINLHHTVEGWSPKSRMPTARAGLAVGVIDHRIVAFGGEGNPAYSTGVFPQVEAYDIHYDRWTKLDDMPIPRYGMTAGSVKGAILIPGGGLVTGGAKPVALFSAFSF</sequence>
<comment type="caution">
    <text evidence="1">The sequence shown here is derived from an EMBL/GenBank/DDBJ whole genome shotgun (WGS) entry which is preliminary data.</text>
</comment>
<organism evidence="1 2">
    <name type="scientific">Xylaria curta</name>
    <dbReference type="NCBI Taxonomy" id="42375"/>
    <lineage>
        <taxon>Eukaryota</taxon>
        <taxon>Fungi</taxon>
        <taxon>Dikarya</taxon>
        <taxon>Ascomycota</taxon>
        <taxon>Pezizomycotina</taxon>
        <taxon>Sordariomycetes</taxon>
        <taxon>Xylariomycetidae</taxon>
        <taxon>Xylariales</taxon>
        <taxon>Xylariaceae</taxon>
        <taxon>Xylaria</taxon>
    </lineage>
</organism>
<accession>A0ACC1NIZ3</accession>
<name>A0ACC1NIZ3_9PEZI</name>
<reference evidence="1" key="1">
    <citation type="submission" date="2022-10" db="EMBL/GenBank/DDBJ databases">
        <title>Genome Sequence of Xylaria curta.</title>
        <authorList>
            <person name="Buettner E."/>
        </authorList>
    </citation>
    <scope>NUCLEOTIDE SEQUENCE</scope>
    <source>
        <strain evidence="1">Babe10</strain>
    </source>
</reference>
<evidence type="ECO:0000313" key="1">
    <source>
        <dbReference type="EMBL" id="KAJ2978491.1"/>
    </source>
</evidence>
<dbReference type="EMBL" id="JAPDGR010001951">
    <property type="protein sequence ID" value="KAJ2978491.1"/>
    <property type="molecule type" value="Genomic_DNA"/>
</dbReference>